<sequence>MVVVLVLGLAGSMMELYYDWHATRTQLATQVSQTLDTISGSAVEAAYQLSPDLSVRVVDGLLGHDIVAAVRLYDNFGDLLAEGRRPGDGAGSRLAQMLFGDMAEFKRTLVRDRGGANDGATVGELKVSLSVGAMTRGFYDRALVNAALGLLRSLAISALVVAVFYVMITRPLVRLAQLVGRIDPTRPGALLLPPLPGHETDELGQLAGSLNAMLVAAQQGMDQRDRAQAENVRLGTELEVSRRIQQMVLPTLGELAEIKGLDLAAYMEAATEVGGDYYDILKGENGRVRIGIGDVTGHGLESGVVMLMTQSAVRTLVTCDERDAVRLLDVLNRTIYHNTQRMGCDKNLTLALLDYRPEDSDAAAGHLRISGQHESVIVVRVGGDVELVDTIDLGLPLGLVDDIGSFVAETSIPLHAGDTVVLYTDGITEAADRDHNLYGLERLCETVRRHADQPATAIKDAVIADVKRHAGDQPLYDDLTLIVMKQN</sequence>
<protein>
    <submittedName>
        <fullName evidence="4">SpoIIE family protein phosphatase</fullName>
    </submittedName>
</protein>
<dbReference type="PANTHER" id="PTHR43156">
    <property type="entry name" value="STAGE II SPORULATION PROTEIN E-RELATED"/>
    <property type="match status" value="1"/>
</dbReference>
<evidence type="ECO:0000256" key="1">
    <source>
        <dbReference type="ARBA" id="ARBA00022801"/>
    </source>
</evidence>
<dbReference type="Gene3D" id="3.60.40.10">
    <property type="entry name" value="PPM-type phosphatase domain"/>
    <property type="match status" value="1"/>
</dbReference>
<feature type="transmembrane region" description="Helical" evidence="2">
    <location>
        <begin position="143"/>
        <end position="168"/>
    </location>
</feature>
<dbReference type="InterPro" id="IPR052016">
    <property type="entry name" value="Bact_Sigma-Reg"/>
</dbReference>
<evidence type="ECO:0000313" key="4">
    <source>
        <dbReference type="EMBL" id="NFV79511.1"/>
    </source>
</evidence>
<dbReference type="PANTHER" id="PTHR43156:SF2">
    <property type="entry name" value="STAGE II SPORULATION PROTEIN E"/>
    <property type="match status" value="1"/>
</dbReference>
<evidence type="ECO:0000256" key="2">
    <source>
        <dbReference type="SAM" id="Phobius"/>
    </source>
</evidence>
<dbReference type="PROSITE" id="PS50885">
    <property type="entry name" value="HAMP"/>
    <property type="match status" value="1"/>
</dbReference>
<accession>A0A7C9UY30</accession>
<dbReference type="AlphaFoldDB" id="A0A7C9UY30"/>
<dbReference type="Pfam" id="PF07228">
    <property type="entry name" value="SpoIIE"/>
    <property type="match status" value="1"/>
</dbReference>
<evidence type="ECO:0000259" key="3">
    <source>
        <dbReference type="PROSITE" id="PS50885"/>
    </source>
</evidence>
<dbReference type="SMART" id="SM00331">
    <property type="entry name" value="PP2C_SIG"/>
    <property type="match status" value="1"/>
</dbReference>
<evidence type="ECO:0000313" key="5">
    <source>
        <dbReference type="Proteomes" id="UP000480684"/>
    </source>
</evidence>
<feature type="domain" description="HAMP" evidence="3">
    <location>
        <begin position="166"/>
        <end position="222"/>
    </location>
</feature>
<dbReference type="Proteomes" id="UP000480684">
    <property type="component" value="Unassembled WGS sequence"/>
</dbReference>
<dbReference type="GO" id="GO:0016791">
    <property type="term" value="F:phosphatase activity"/>
    <property type="evidence" value="ECO:0007669"/>
    <property type="project" value="TreeGrafter"/>
</dbReference>
<reference evidence="4 5" key="1">
    <citation type="submission" date="2020-02" db="EMBL/GenBank/DDBJ databases">
        <authorList>
            <person name="Dziuba M."/>
            <person name="Kuznetsov B."/>
            <person name="Mardanov A."/>
            <person name="Ravin N."/>
            <person name="Grouzdev D."/>
        </authorList>
    </citation>
    <scope>NUCLEOTIDE SEQUENCE [LARGE SCALE GENOMIC DNA]</scope>
    <source>
        <strain evidence="4 5">SpK</strain>
    </source>
</reference>
<dbReference type="InterPro" id="IPR036457">
    <property type="entry name" value="PPM-type-like_dom_sf"/>
</dbReference>
<comment type="caution">
    <text evidence="4">The sequence shown here is derived from an EMBL/GenBank/DDBJ whole genome shotgun (WGS) entry which is preliminary data.</text>
</comment>
<keyword evidence="1" id="KW-0378">Hydrolase</keyword>
<dbReference type="EMBL" id="JAAIYP010000031">
    <property type="protein sequence ID" value="NFV79511.1"/>
    <property type="molecule type" value="Genomic_DNA"/>
</dbReference>
<dbReference type="GO" id="GO:0016020">
    <property type="term" value="C:membrane"/>
    <property type="evidence" value="ECO:0007669"/>
    <property type="project" value="InterPro"/>
</dbReference>
<dbReference type="SMART" id="SM00304">
    <property type="entry name" value="HAMP"/>
    <property type="match status" value="1"/>
</dbReference>
<name>A0A7C9UY30_9PROT</name>
<dbReference type="InterPro" id="IPR003660">
    <property type="entry name" value="HAMP_dom"/>
</dbReference>
<organism evidence="4 5">
    <name type="scientific">Magnetospirillum aberrantis SpK</name>
    <dbReference type="NCBI Taxonomy" id="908842"/>
    <lineage>
        <taxon>Bacteria</taxon>
        <taxon>Pseudomonadati</taxon>
        <taxon>Pseudomonadota</taxon>
        <taxon>Alphaproteobacteria</taxon>
        <taxon>Rhodospirillales</taxon>
        <taxon>Rhodospirillaceae</taxon>
        <taxon>Magnetospirillum</taxon>
    </lineage>
</organism>
<dbReference type="Pfam" id="PF00672">
    <property type="entry name" value="HAMP"/>
    <property type="match status" value="1"/>
</dbReference>
<keyword evidence="2" id="KW-0812">Transmembrane</keyword>
<dbReference type="Gene3D" id="6.10.340.10">
    <property type="match status" value="1"/>
</dbReference>
<proteinExistence type="predicted"/>
<keyword evidence="2" id="KW-0472">Membrane</keyword>
<keyword evidence="2" id="KW-1133">Transmembrane helix</keyword>
<dbReference type="InterPro" id="IPR001932">
    <property type="entry name" value="PPM-type_phosphatase-like_dom"/>
</dbReference>
<dbReference type="GO" id="GO:0007165">
    <property type="term" value="P:signal transduction"/>
    <property type="evidence" value="ECO:0007669"/>
    <property type="project" value="InterPro"/>
</dbReference>
<keyword evidence="5" id="KW-1185">Reference proteome</keyword>
<gene>
    <name evidence="4" type="ORF">G4223_05235</name>
</gene>